<dbReference type="Pfam" id="PF13439">
    <property type="entry name" value="Glyco_transf_4"/>
    <property type="match status" value="1"/>
</dbReference>
<feature type="domain" description="Glycosyl transferase family 1" evidence="1">
    <location>
        <begin position="167"/>
        <end position="342"/>
    </location>
</feature>
<name>A0A150XV72_9BACT</name>
<dbReference type="STRING" id="296218.AWN68_15300"/>
<dbReference type="SUPFAM" id="SSF53756">
    <property type="entry name" value="UDP-Glycosyltransferase/glycogen phosphorylase"/>
    <property type="match status" value="1"/>
</dbReference>
<dbReference type="CDD" id="cd03801">
    <property type="entry name" value="GT4_PimA-like"/>
    <property type="match status" value="1"/>
</dbReference>
<dbReference type="PANTHER" id="PTHR12526">
    <property type="entry name" value="GLYCOSYLTRANSFERASE"/>
    <property type="match status" value="1"/>
</dbReference>
<dbReference type="Pfam" id="PF00534">
    <property type="entry name" value="Glycos_transf_1"/>
    <property type="match status" value="1"/>
</dbReference>
<evidence type="ECO:0000259" key="2">
    <source>
        <dbReference type="Pfam" id="PF13439"/>
    </source>
</evidence>
<dbReference type="AlphaFoldDB" id="A0A150XV72"/>
<dbReference type="InterPro" id="IPR001296">
    <property type="entry name" value="Glyco_trans_1"/>
</dbReference>
<feature type="domain" description="Glycosyltransferase subfamily 4-like N-terminal" evidence="2">
    <location>
        <begin position="3"/>
        <end position="153"/>
    </location>
</feature>
<evidence type="ECO:0008006" key="5">
    <source>
        <dbReference type="Google" id="ProtNLM"/>
    </source>
</evidence>
<comment type="caution">
    <text evidence="3">The sequence shown here is derived from an EMBL/GenBank/DDBJ whole genome shotgun (WGS) entry which is preliminary data.</text>
</comment>
<dbReference type="InterPro" id="IPR028098">
    <property type="entry name" value="Glyco_trans_4-like_N"/>
</dbReference>
<keyword evidence="4" id="KW-1185">Reference proteome</keyword>
<dbReference type="Proteomes" id="UP000075615">
    <property type="component" value="Unassembled WGS sequence"/>
</dbReference>
<accession>A0A150XV72</accession>
<evidence type="ECO:0000313" key="4">
    <source>
        <dbReference type="Proteomes" id="UP000075615"/>
    </source>
</evidence>
<sequence length="367" mass="42510">MEHEIHIITQQGEMVDKFKLLTPHVYEIRGIPVLFTAENFGYIRTIFVNLKSFFYYKEVAKVVAIIREIGPDIVHLNEIGMFSLAKRVKQELRIPVVMHARTVPNRKYKLLLKLFTNQCNRFVDQLICITKSVAYQYPEILHKSVIYNPIQLDENEANRISAINYDSQVFKVLFLANFYKQKGVEETLKAIIELRANLNIQFVIIGSNIKSQAFFKSLFGRLLNLLNVYPDYENRMRKAIQEYELKNVTLLGQVRDIKSEIQNCHLLIAPMHLNGTPRSVFEAGIYGIPSILALYHKIDDLVEHEVNGLVINEKNYKELVNGIVCLERDRSKLKAFGEAAKEKYIQICAQDLAAREMNEVYLRLLAN</sequence>
<protein>
    <recommendedName>
        <fullName evidence="5">Glycosyl transferase family 1 domain-containing protein</fullName>
    </recommendedName>
</protein>
<reference evidence="3 4" key="1">
    <citation type="submission" date="2016-01" db="EMBL/GenBank/DDBJ databases">
        <title>Genome sequencing of Roseivirga echinicomitans KMM 6058.</title>
        <authorList>
            <person name="Selvaratnam C."/>
            <person name="Thevarajoo S."/>
            <person name="Goh K.M."/>
            <person name="Ee R."/>
            <person name="Chan K.-G."/>
            <person name="Chong C.S."/>
        </authorList>
    </citation>
    <scope>NUCLEOTIDE SEQUENCE [LARGE SCALE GENOMIC DNA]</scope>
    <source>
        <strain evidence="3 4">KMM 6058</strain>
    </source>
</reference>
<gene>
    <name evidence="3" type="ORF">AWN68_15300</name>
</gene>
<dbReference type="GO" id="GO:0016757">
    <property type="term" value="F:glycosyltransferase activity"/>
    <property type="evidence" value="ECO:0007669"/>
    <property type="project" value="InterPro"/>
</dbReference>
<dbReference type="EMBL" id="LRDB01000003">
    <property type="protein sequence ID" value="KYG82613.1"/>
    <property type="molecule type" value="Genomic_DNA"/>
</dbReference>
<dbReference type="Gene3D" id="3.40.50.2000">
    <property type="entry name" value="Glycogen Phosphorylase B"/>
    <property type="match status" value="2"/>
</dbReference>
<evidence type="ECO:0000259" key="1">
    <source>
        <dbReference type="Pfam" id="PF00534"/>
    </source>
</evidence>
<evidence type="ECO:0000313" key="3">
    <source>
        <dbReference type="EMBL" id="KYG82613.1"/>
    </source>
</evidence>
<organism evidence="3 4">
    <name type="scientific">Roseivirga echinicomitans</name>
    <dbReference type="NCBI Taxonomy" id="296218"/>
    <lineage>
        <taxon>Bacteria</taxon>
        <taxon>Pseudomonadati</taxon>
        <taxon>Bacteroidota</taxon>
        <taxon>Cytophagia</taxon>
        <taxon>Cytophagales</taxon>
        <taxon>Roseivirgaceae</taxon>
        <taxon>Roseivirga</taxon>
    </lineage>
</organism>
<proteinExistence type="predicted"/>